<sequence>MNVLELDHIVHFPNIKFRDKRKLSSNRDIEKYPRYVVDMLPYKGASWKLSIGIDIKDKKKQERYRDNNGVDDSNIMRPRNGRRIEHEQLQPNSKWLSESYSELPKILVKTRT</sequence>
<accession>A0ABQ9Z217</accession>
<dbReference type="EMBL" id="JAOYFB010000002">
    <property type="protein sequence ID" value="KAK4006943.1"/>
    <property type="molecule type" value="Genomic_DNA"/>
</dbReference>
<reference evidence="1 2" key="1">
    <citation type="journal article" date="2023" name="Nucleic Acids Res.">
        <title>The hologenome of Daphnia magna reveals possible DNA methylation and microbiome-mediated evolution of the host genome.</title>
        <authorList>
            <person name="Chaturvedi A."/>
            <person name="Li X."/>
            <person name="Dhandapani V."/>
            <person name="Marshall H."/>
            <person name="Kissane S."/>
            <person name="Cuenca-Cambronero M."/>
            <person name="Asole G."/>
            <person name="Calvet F."/>
            <person name="Ruiz-Romero M."/>
            <person name="Marangio P."/>
            <person name="Guigo R."/>
            <person name="Rago D."/>
            <person name="Mirbahai L."/>
            <person name="Eastwood N."/>
            <person name="Colbourne J.K."/>
            <person name="Zhou J."/>
            <person name="Mallon E."/>
            <person name="Orsini L."/>
        </authorList>
    </citation>
    <scope>NUCLEOTIDE SEQUENCE [LARGE SCALE GENOMIC DNA]</scope>
    <source>
        <strain evidence="1">LRV0_1</strain>
    </source>
</reference>
<name>A0ABQ9Z217_9CRUS</name>
<proteinExistence type="predicted"/>
<gene>
    <name evidence="1" type="ORF">OUZ56_012097</name>
</gene>
<evidence type="ECO:0000313" key="2">
    <source>
        <dbReference type="Proteomes" id="UP001234178"/>
    </source>
</evidence>
<organism evidence="1 2">
    <name type="scientific">Daphnia magna</name>
    <dbReference type="NCBI Taxonomy" id="35525"/>
    <lineage>
        <taxon>Eukaryota</taxon>
        <taxon>Metazoa</taxon>
        <taxon>Ecdysozoa</taxon>
        <taxon>Arthropoda</taxon>
        <taxon>Crustacea</taxon>
        <taxon>Branchiopoda</taxon>
        <taxon>Diplostraca</taxon>
        <taxon>Cladocera</taxon>
        <taxon>Anomopoda</taxon>
        <taxon>Daphniidae</taxon>
        <taxon>Daphnia</taxon>
    </lineage>
</organism>
<dbReference type="Proteomes" id="UP001234178">
    <property type="component" value="Unassembled WGS sequence"/>
</dbReference>
<comment type="caution">
    <text evidence="1">The sequence shown here is derived from an EMBL/GenBank/DDBJ whole genome shotgun (WGS) entry which is preliminary data.</text>
</comment>
<evidence type="ECO:0000313" key="1">
    <source>
        <dbReference type="EMBL" id="KAK4006943.1"/>
    </source>
</evidence>
<keyword evidence="2" id="KW-1185">Reference proteome</keyword>
<protein>
    <submittedName>
        <fullName evidence="1">Uncharacterized protein</fullName>
    </submittedName>
</protein>